<protein>
    <submittedName>
        <fullName evidence="2">Uncharacterized protein</fullName>
    </submittedName>
</protein>
<feature type="region of interest" description="Disordered" evidence="1">
    <location>
        <begin position="38"/>
        <end position="84"/>
    </location>
</feature>
<evidence type="ECO:0000313" key="3">
    <source>
        <dbReference type="Proteomes" id="UP001617907"/>
    </source>
</evidence>
<dbReference type="RefSeq" id="WP_350890785.1">
    <property type="nucleotide sequence ID" value="NZ_JBEOTR010000011.1"/>
</dbReference>
<gene>
    <name evidence="2" type="ORF">ACIQFM_09910</name>
</gene>
<proteinExistence type="predicted"/>
<name>A0ABW8H715_9ACTN</name>
<reference evidence="2 3" key="1">
    <citation type="submission" date="2024-10" db="EMBL/GenBank/DDBJ databases">
        <title>The Natural Products Discovery Center: Release of the First 8490 Sequenced Strains for Exploring Actinobacteria Biosynthetic Diversity.</title>
        <authorList>
            <person name="Kalkreuter E."/>
            <person name="Kautsar S.A."/>
            <person name="Yang D."/>
            <person name="Bader C.D."/>
            <person name="Teijaro C.N."/>
            <person name="Fluegel L."/>
            <person name="Davis C.M."/>
            <person name="Simpson J.R."/>
            <person name="Lauterbach L."/>
            <person name="Steele A.D."/>
            <person name="Gui C."/>
            <person name="Meng S."/>
            <person name="Li G."/>
            <person name="Viehrig K."/>
            <person name="Ye F."/>
            <person name="Su P."/>
            <person name="Kiefer A.F."/>
            <person name="Nichols A."/>
            <person name="Cepeda A.J."/>
            <person name="Yan W."/>
            <person name="Fan B."/>
            <person name="Jiang Y."/>
            <person name="Adhikari A."/>
            <person name="Zheng C.-J."/>
            <person name="Schuster L."/>
            <person name="Cowan T.M."/>
            <person name="Smanski M.J."/>
            <person name="Chevrette M.G."/>
            <person name="De Carvalho L.P.S."/>
            <person name="Shen B."/>
        </authorList>
    </citation>
    <scope>NUCLEOTIDE SEQUENCE [LARGE SCALE GENOMIC DNA]</scope>
    <source>
        <strain evidence="2 3">NPDC093086</strain>
    </source>
</reference>
<sequence>MQDGDKLKLRGPAGALFVVTVGQPFTKELIEARIARGEWSYPNGEAPAPQKAKAKPAAKPEPEKAPTPAREPDPDRPAANAPKSEWVVYVARTQHMSREDAANYTKADLIDMVS</sequence>
<feature type="compositionally biased region" description="Low complexity" evidence="1">
    <location>
        <begin position="45"/>
        <end position="57"/>
    </location>
</feature>
<accession>A0ABW8H715</accession>
<dbReference type="Proteomes" id="UP001617907">
    <property type="component" value="Unassembled WGS sequence"/>
</dbReference>
<comment type="caution">
    <text evidence="2">The sequence shown here is derived from an EMBL/GenBank/DDBJ whole genome shotgun (WGS) entry which is preliminary data.</text>
</comment>
<evidence type="ECO:0000256" key="1">
    <source>
        <dbReference type="SAM" id="MobiDB-lite"/>
    </source>
</evidence>
<feature type="compositionally biased region" description="Basic and acidic residues" evidence="1">
    <location>
        <begin position="58"/>
        <end position="76"/>
    </location>
</feature>
<keyword evidence="3" id="KW-1185">Reference proteome</keyword>
<dbReference type="EMBL" id="JBIVPC010000005">
    <property type="protein sequence ID" value="MFJ6036565.1"/>
    <property type="molecule type" value="Genomic_DNA"/>
</dbReference>
<organism evidence="2 3">
    <name type="scientific">Streptomyces ardesiacus</name>
    <dbReference type="NCBI Taxonomy" id="285564"/>
    <lineage>
        <taxon>Bacteria</taxon>
        <taxon>Bacillati</taxon>
        <taxon>Actinomycetota</taxon>
        <taxon>Actinomycetes</taxon>
        <taxon>Kitasatosporales</taxon>
        <taxon>Streptomycetaceae</taxon>
        <taxon>Streptomyces</taxon>
    </lineage>
</organism>
<evidence type="ECO:0000313" key="2">
    <source>
        <dbReference type="EMBL" id="MFJ6036565.1"/>
    </source>
</evidence>